<dbReference type="Proteomes" id="UP000198817">
    <property type="component" value="Unassembled WGS sequence"/>
</dbReference>
<organism evidence="2 3">
    <name type="scientific">Eubacterium pyruvativorans</name>
    <dbReference type="NCBI Taxonomy" id="155865"/>
    <lineage>
        <taxon>Bacteria</taxon>
        <taxon>Bacillati</taxon>
        <taxon>Bacillota</taxon>
        <taxon>Clostridia</taxon>
        <taxon>Eubacteriales</taxon>
        <taxon>Eubacteriaceae</taxon>
        <taxon>Eubacterium</taxon>
    </lineage>
</organism>
<keyword evidence="1" id="KW-0472">Membrane</keyword>
<dbReference type="InterPro" id="IPR003832">
    <property type="entry name" value="DUF212"/>
</dbReference>
<gene>
    <name evidence="2" type="ORF">SAMN05216508_11716</name>
</gene>
<sequence>MKFLIDMATNPVLVSAAAGWFCAQFLKILGEILKGDFSLKRLKGGGGMPSAHSATVVGLTTGAAITYGGGSFAFAISLFFAIIVMYDAMGVRYETGREARALNLLDRERRERETTAADREPLLEKPLEEKMGHTLPEIIAGVLVGLIAGIIVCQLLP</sequence>
<name>A0A1I7HHU3_9FIRM</name>
<dbReference type="PANTHER" id="PTHR31446">
    <property type="entry name" value="ACID PHOSPHATASE/VANADIUM-DEPENDENT HALOPEROXIDASE-RELATED PROTEIN"/>
    <property type="match status" value="1"/>
</dbReference>
<keyword evidence="1" id="KW-0812">Transmembrane</keyword>
<dbReference type="GeneID" id="78355308"/>
<keyword evidence="1" id="KW-1133">Transmembrane helix</keyword>
<evidence type="ECO:0000313" key="2">
    <source>
        <dbReference type="EMBL" id="SFU60172.1"/>
    </source>
</evidence>
<reference evidence="2 3" key="1">
    <citation type="submission" date="2016-10" db="EMBL/GenBank/DDBJ databases">
        <authorList>
            <person name="de Groot N.N."/>
        </authorList>
    </citation>
    <scope>NUCLEOTIDE SEQUENCE [LARGE SCALE GENOMIC DNA]</scope>
    <source>
        <strain evidence="2 3">KHGC13</strain>
    </source>
</reference>
<proteinExistence type="predicted"/>
<evidence type="ECO:0000313" key="3">
    <source>
        <dbReference type="Proteomes" id="UP000198817"/>
    </source>
</evidence>
<keyword evidence="3" id="KW-1185">Reference proteome</keyword>
<dbReference type="PANTHER" id="PTHR31446:SF29">
    <property type="entry name" value="ACID PHOSPHATASE_VANADIUM-DEPENDENT HALOPEROXIDASE-RELATED PROTEIN"/>
    <property type="match status" value="1"/>
</dbReference>
<feature type="transmembrane region" description="Helical" evidence="1">
    <location>
        <begin position="54"/>
        <end position="86"/>
    </location>
</feature>
<protein>
    <recommendedName>
        <fullName evidence="4">Divergent PAP2 family protein</fullName>
    </recommendedName>
</protein>
<dbReference type="AlphaFoldDB" id="A0A1I7HHU3"/>
<accession>A0A1I7HHU3</accession>
<dbReference type="EMBL" id="FPBT01000017">
    <property type="protein sequence ID" value="SFU60172.1"/>
    <property type="molecule type" value="Genomic_DNA"/>
</dbReference>
<dbReference type="RefSeq" id="WP_242869629.1">
    <property type="nucleotide sequence ID" value="NZ_CADAOJ010000022.1"/>
</dbReference>
<evidence type="ECO:0008006" key="4">
    <source>
        <dbReference type="Google" id="ProtNLM"/>
    </source>
</evidence>
<feature type="transmembrane region" description="Helical" evidence="1">
    <location>
        <begin position="138"/>
        <end position="156"/>
    </location>
</feature>
<dbReference type="STRING" id="155865.SAMN05216515_11815"/>
<dbReference type="Pfam" id="PF02681">
    <property type="entry name" value="DUF212"/>
    <property type="match status" value="1"/>
</dbReference>
<evidence type="ECO:0000256" key="1">
    <source>
        <dbReference type="SAM" id="Phobius"/>
    </source>
</evidence>